<organism evidence="2">
    <name type="scientific">Streptomyces alkaliphilus</name>
    <dbReference type="NCBI Taxonomy" id="1472722"/>
    <lineage>
        <taxon>Bacteria</taxon>
        <taxon>Bacillati</taxon>
        <taxon>Actinomycetota</taxon>
        <taxon>Actinomycetes</taxon>
        <taxon>Kitasatosporales</taxon>
        <taxon>Streptomycetaceae</taxon>
        <taxon>Streptomyces</taxon>
    </lineage>
</organism>
<dbReference type="Proteomes" id="UP000315516">
    <property type="component" value="Unassembled WGS sequence"/>
</dbReference>
<evidence type="ECO:0000256" key="1">
    <source>
        <dbReference type="SAM" id="Phobius"/>
    </source>
</evidence>
<feature type="transmembrane region" description="Helical" evidence="1">
    <location>
        <begin position="12"/>
        <end position="36"/>
    </location>
</feature>
<dbReference type="OrthoDB" id="3481760at2"/>
<evidence type="ECO:0000313" key="2">
    <source>
        <dbReference type="EMBL" id="MQS10451.1"/>
    </source>
</evidence>
<dbReference type="EMBL" id="VJYJ02001592">
    <property type="protein sequence ID" value="MQS10451.1"/>
    <property type="molecule type" value="Genomic_DNA"/>
</dbReference>
<accession>A0A646IID7</accession>
<feature type="transmembrane region" description="Helical" evidence="1">
    <location>
        <begin position="69"/>
        <end position="91"/>
    </location>
</feature>
<proteinExistence type="predicted"/>
<keyword evidence="1" id="KW-1133">Transmembrane helix</keyword>
<reference evidence="2" key="1">
    <citation type="submission" date="2019-10" db="EMBL/GenBank/DDBJ databases">
        <title>Streptomyces sp. nov., a novel actinobacterium isolated from alkaline environment.</title>
        <authorList>
            <person name="Golinska P."/>
        </authorList>
    </citation>
    <scope>NUCLEOTIDE SEQUENCE</scope>
    <source>
        <strain evidence="2">IF17</strain>
    </source>
</reference>
<keyword evidence="1" id="KW-0812">Transmembrane</keyword>
<keyword evidence="1" id="KW-0472">Membrane</keyword>
<gene>
    <name evidence="2" type="ORF">FNX48_025835</name>
</gene>
<dbReference type="RefSeq" id="WP_153427551.1">
    <property type="nucleotide sequence ID" value="NZ_VJYJ02001592.1"/>
</dbReference>
<name>A0A646IID7_9ACTN</name>
<comment type="caution">
    <text evidence="2">The sequence shown here is derived from an EMBL/GenBank/DDBJ whole genome shotgun (WGS) entry which is preliminary data.</text>
</comment>
<protein>
    <submittedName>
        <fullName evidence="2">Uncharacterized protein</fullName>
    </submittedName>
</protein>
<dbReference type="AlphaFoldDB" id="A0A646IID7"/>
<sequence length="97" mass="10748">MVTTTRTAGNPIAGIIAVIADVAAFIIGLWILMYLLDANRDNTLVAIVRDAANWLAGWSRDMFSVQPEWWRVVLNYGIAALVYLVIGNALARAVRRF</sequence>